<feature type="compositionally biased region" description="Basic and acidic residues" evidence="1">
    <location>
        <begin position="1"/>
        <end position="19"/>
    </location>
</feature>
<sequence length="59" mass="6386">MSQQDHDRSPEADGSDRPSVDQPLNAEPRPQVTPVLAVVALLVVVGAVFALITWTRYAT</sequence>
<evidence type="ECO:0000256" key="1">
    <source>
        <dbReference type="SAM" id="MobiDB-lite"/>
    </source>
</evidence>
<gene>
    <name evidence="3" type="ORF">GCM10023226_28420</name>
</gene>
<dbReference type="EMBL" id="BAABIM010000003">
    <property type="protein sequence ID" value="GAA4688921.1"/>
    <property type="molecule type" value="Genomic_DNA"/>
</dbReference>
<feature type="region of interest" description="Disordered" evidence="1">
    <location>
        <begin position="1"/>
        <end position="28"/>
    </location>
</feature>
<accession>A0ABP8WGZ3</accession>
<evidence type="ECO:0000313" key="4">
    <source>
        <dbReference type="Proteomes" id="UP001500621"/>
    </source>
</evidence>
<keyword evidence="2" id="KW-1133">Transmembrane helix</keyword>
<evidence type="ECO:0000256" key="2">
    <source>
        <dbReference type="SAM" id="Phobius"/>
    </source>
</evidence>
<dbReference type="RefSeq" id="WP_345266984.1">
    <property type="nucleotide sequence ID" value="NZ_BAABIM010000003.1"/>
</dbReference>
<name>A0ABP8WGZ3_9ACTN</name>
<evidence type="ECO:0000313" key="3">
    <source>
        <dbReference type="EMBL" id="GAA4688921.1"/>
    </source>
</evidence>
<keyword evidence="2" id="KW-0812">Transmembrane</keyword>
<keyword evidence="2" id="KW-0472">Membrane</keyword>
<organism evidence="3 4">
    <name type="scientific">Nocardioides nanhaiensis</name>
    <dbReference type="NCBI Taxonomy" id="1476871"/>
    <lineage>
        <taxon>Bacteria</taxon>
        <taxon>Bacillati</taxon>
        <taxon>Actinomycetota</taxon>
        <taxon>Actinomycetes</taxon>
        <taxon>Propionibacteriales</taxon>
        <taxon>Nocardioidaceae</taxon>
        <taxon>Nocardioides</taxon>
    </lineage>
</organism>
<dbReference type="Proteomes" id="UP001500621">
    <property type="component" value="Unassembled WGS sequence"/>
</dbReference>
<reference evidence="4" key="1">
    <citation type="journal article" date="2019" name="Int. J. Syst. Evol. Microbiol.">
        <title>The Global Catalogue of Microorganisms (GCM) 10K type strain sequencing project: providing services to taxonomists for standard genome sequencing and annotation.</title>
        <authorList>
            <consortium name="The Broad Institute Genomics Platform"/>
            <consortium name="The Broad Institute Genome Sequencing Center for Infectious Disease"/>
            <person name="Wu L."/>
            <person name="Ma J."/>
        </authorList>
    </citation>
    <scope>NUCLEOTIDE SEQUENCE [LARGE SCALE GENOMIC DNA]</scope>
    <source>
        <strain evidence="4">JCM 18127</strain>
    </source>
</reference>
<proteinExistence type="predicted"/>
<protein>
    <submittedName>
        <fullName evidence="3">Uncharacterized protein</fullName>
    </submittedName>
</protein>
<comment type="caution">
    <text evidence="3">The sequence shown here is derived from an EMBL/GenBank/DDBJ whole genome shotgun (WGS) entry which is preliminary data.</text>
</comment>
<feature type="transmembrane region" description="Helical" evidence="2">
    <location>
        <begin position="32"/>
        <end position="54"/>
    </location>
</feature>
<keyword evidence="4" id="KW-1185">Reference proteome</keyword>